<evidence type="ECO:0000259" key="3">
    <source>
        <dbReference type="PROSITE" id="PS50966"/>
    </source>
</evidence>
<evidence type="ECO:0000313" key="4">
    <source>
        <dbReference type="EMBL" id="CAB5382917.1"/>
    </source>
</evidence>
<dbReference type="GO" id="GO:0008270">
    <property type="term" value="F:zinc ion binding"/>
    <property type="evidence" value="ECO:0007669"/>
    <property type="project" value="UniProtKB-KW"/>
</dbReference>
<accession>A0A916EF34</accession>
<dbReference type="PROSITE" id="PS50966">
    <property type="entry name" value="ZF_SWIM"/>
    <property type="match status" value="1"/>
</dbReference>
<keyword evidence="1" id="KW-0863">Zinc-finger</keyword>
<name>A0A916EF34_9GLOM</name>
<dbReference type="EMBL" id="CAGKOT010000047">
    <property type="protein sequence ID" value="CAB5382917.1"/>
    <property type="molecule type" value="Genomic_DNA"/>
</dbReference>
<dbReference type="Proteomes" id="UP000684084">
    <property type="component" value="Unassembled WGS sequence"/>
</dbReference>
<keyword evidence="1" id="KW-0479">Metal-binding</keyword>
<dbReference type="VEuPathDB" id="FungiDB:RhiirFUN_010872"/>
<feature type="domain" description="SWIM-type" evidence="3">
    <location>
        <begin position="429"/>
        <end position="462"/>
    </location>
</feature>
<evidence type="ECO:0000256" key="1">
    <source>
        <dbReference type="PROSITE-ProRule" id="PRU00325"/>
    </source>
</evidence>
<protein>
    <recommendedName>
        <fullName evidence="3">SWIM-type domain-containing protein</fullName>
    </recommendedName>
</protein>
<sequence length="625" mass="73997">MQTSNVNNNESAVKKRCSGCKKDQDEQMFIDGKAVRATCFNCRSSNKMRKKQSRNPSRSENEEGNEIFEKPLIEFEELTDELLLAMDEHTSSCDKENLEIEHATSFNFEKIINTNSLSGDPKTIAEIIIEAVQNADDYKWIYNKHYQQKKTITSFWYTCAQRCITLKPSRKNPDPNKQPPTDFSVPDWVKDYILQNLDLFPQVIYAQLIKQEMPTFIRQKQIHYWWSQYMTKQYKRKDDAYDSAHDWLYEKGYEIIVVNKEPAQALGFITGFHKKLREQNIQINECGIDATSVETKLKDTHLPKRDNYEPMAANHEFSFIDIEFNPSNTIYNKPTKFCPKEFRSHIWNLMNKHLHQHPLIPDISQQNLTSDIIRKQAVLEMYTFCKENSLVRFEQQLSGREMLDWRKSIKSEWKKLAQRQPDINNFSKYYTNIENWVCGCPYYLTNRFMLCKHLVNLKGPVDFSLFKILRRNNQLPFLILDKTCDMYELNMRIHTDSEGNDHTHTDSEGNDHTHTDNEGNDHTHTDNEGNDRTHTVSRGNDIHTNDQETNNTNESDIFENLIDITQQTLNLLEEQKRSRNILWAQGVKRNFNQIKTMVDEIHKYKRRNTMPRTWKDHTHNTRYLK</sequence>
<evidence type="ECO:0000256" key="2">
    <source>
        <dbReference type="SAM" id="MobiDB-lite"/>
    </source>
</evidence>
<reference evidence="4" key="1">
    <citation type="submission" date="2020-05" db="EMBL/GenBank/DDBJ databases">
        <authorList>
            <person name="Rincon C."/>
            <person name="Sanders R I."/>
            <person name="Robbins C."/>
            <person name="Chaturvedi A."/>
        </authorList>
    </citation>
    <scope>NUCLEOTIDE SEQUENCE</scope>
    <source>
        <strain evidence="4">CHB12</strain>
    </source>
</reference>
<dbReference type="VEuPathDB" id="FungiDB:RhiirFUN_010871"/>
<organism evidence="4 5">
    <name type="scientific">Rhizophagus irregularis</name>
    <dbReference type="NCBI Taxonomy" id="588596"/>
    <lineage>
        <taxon>Eukaryota</taxon>
        <taxon>Fungi</taxon>
        <taxon>Fungi incertae sedis</taxon>
        <taxon>Mucoromycota</taxon>
        <taxon>Glomeromycotina</taxon>
        <taxon>Glomeromycetes</taxon>
        <taxon>Glomerales</taxon>
        <taxon>Glomeraceae</taxon>
        <taxon>Rhizophagus</taxon>
    </lineage>
</organism>
<gene>
    <name evidence="4" type="ORF">CHRIB12_LOCUS18190</name>
</gene>
<keyword evidence="1" id="KW-0862">Zinc</keyword>
<dbReference type="OrthoDB" id="2449435at2759"/>
<feature type="region of interest" description="Disordered" evidence="2">
    <location>
        <begin position="496"/>
        <end position="554"/>
    </location>
</feature>
<dbReference type="AlphaFoldDB" id="A0A916EF34"/>
<proteinExistence type="predicted"/>
<comment type="caution">
    <text evidence="4">The sequence shown here is derived from an EMBL/GenBank/DDBJ whole genome shotgun (WGS) entry which is preliminary data.</text>
</comment>
<feature type="compositionally biased region" description="Basic and acidic residues" evidence="2">
    <location>
        <begin position="496"/>
        <end position="546"/>
    </location>
</feature>
<evidence type="ECO:0000313" key="5">
    <source>
        <dbReference type="Proteomes" id="UP000684084"/>
    </source>
</evidence>
<dbReference type="InterPro" id="IPR007527">
    <property type="entry name" value="Znf_SWIM"/>
</dbReference>